<protein>
    <submittedName>
        <fullName evidence="1">Unannotated protein</fullName>
    </submittedName>
</protein>
<dbReference type="AlphaFoldDB" id="A0A6J7JIN6"/>
<proteinExistence type="predicted"/>
<gene>
    <name evidence="1" type="ORF">UFOPK3772_01065</name>
</gene>
<name>A0A6J7JIN6_9ZZZZ</name>
<reference evidence="1" key="1">
    <citation type="submission" date="2020-05" db="EMBL/GenBank/DDBJ databases">
        <authorList>
            <person name="Chiriac C."/>
            <person name="Salcher M."/>
            <person name="Ghai R."/>
            <person name="Kavagutti S V."/>
        </authorList>
    </citation>
    <scope>NUCLEOTIDE SEQUENCE</scope>
</reference>
<evidence type="ECO:0000313" key="1">
    <source>
        <dbReference type="EMBL" id="CAB4943226.1"/>
    </source>
</evidence>
<accession>A0A6J7JIN6</accession>
<dbReference type="EMBL" id="CAFBNE010000025">
    <property type="protein sequence ID" value="CAB4943226.1"/>
    <property type="molecule type" value="Genomic_DNA"/>
</dbReference>
<organism evidence="1">
    <name type="scientific">freshwater metagenome</name>
    <dbReference type="NCBI Taxonomy" id="449393"/>
    <lineage>
        <taxon>unclassified sequences</taxon>
        <taxon>metagenomes</taxon>
        <taxon>ecological metagenomes</taxon>
    </lineage>
</organism>
<sequence length="62" mass="6457">MGGWVGAALGKQVMAADHDCKPAGHHVLNLLRIQNSANLAEADPIHLRGRATSEEVCAVAQG</sequence>